<evidence type="ECO:0000256" key="1">
    <source>
        <dbReference type="SAM" id="MobiDB-lite"/>
    </source>
</evidence>
<dbReference type="PANTHER" id="PTHR35333:SF3">
    <property type="entry name" value="BETA-LACTAMASE-TYPE TRANSPEPTIDASE FOLD CONTAINING PROTEIN"/>
    <property type="match status" value="1"/>
</dbReference>
<dbReference type="GO" id="GO:0008800">
    <property type="term" value="F:beta-lactamase activity"/>
    <property type="evidence" value="ECO:0007669"/>
    <property type="project" value="InterPro"/>
</dbReference>
<accession>A0A7D7WFF0</accession>
<evidence type="ECO:0000313" key="3">
    <source>
        <dbReference type="EMBL" id="QMU97679.1"/>
    </source>
</evidence>
<dbReference type="GO" id="GO:0046677">
    <property type="term" value="P:response to antibiotic"/>
    <property type="evidence" value="ECO:0007669"/>
    <property type="project" value="InterPro"/>
</dbReference>
<dbReference type="Gene3D" id="3.40.710.10">
    <property type="entry name" value="DD-peptidase/beta-lactamase superfamily"/>
    <property type="match status" value="1"/>
</dbReference>
<feature type="domain" description="Beta-lactamase class A catalytic" evidence="2">
    <location>
        <begin position="67"/>
        <end position="285"/>
    </location>
</feature>
<dbReference type="Proteomes" id="UP000515708">
    <property type="component" value="Chromosome"/>
</dbReference>
<feature type="compositionally biased region" description="Low complexity" evidence="1">
    <location>
        <begin position="1"/>
        <end position="17"/>
    </location>
</feature>
<dbReference type="GO" id="GO:0030655">
    <property type="term" value="P:beta-lactam antibiotic catabolic process"/>
    <property type="evidence" value="ECO:0007669"/>
    <property type="project" value="InterPro"/>
</dbReference>
<dbReference type="InterPro" id="IPR000871">
    <property type="entry name" value="Beta-lactam_class-A"/>
</dbReference>
<feature type="region of interest" description="Disordered" evidence="1">
    <location>
        <begin position="1"/>
        <end position="34"/>
    </location>
</feature>
<dbReference type="InterPro" id="IPR045155">
    <property type="entry name" value="Beta-lactam_cat"/>
</dbReference>
<evidence type="ECO:0000259" key="2">
    <source>
        <dbReference type="Pfam" id="PF13354"/>
    </source>
</evidence>
<protein>
    <submittedName>
        <fullName evidence="3">Serine hydrolase</fullName>
    </submittedName>
</protein>
<dbReference type="SUPFAM" id="SSF56601">
    <property type="entry name" value="beta-lactamase/transpeptidase-like"/>
    <property type="match status" value="1"/>
</dbReference>
<keyword evidence="3" id="KW-0378">Hydrolase</keyword>
<evidence type="ECO:0000313" key="4">
    <source>
        <dbReference type="Proteomes" id="UP000515708"/>
    </source>
</evidence>
<name>A0A7D7WFF0_9MICO</name>
<dbReference type="InterPro" id="IPR012338">
    <property type="entry name" value="Beta-lactam/transpept-like"/>
</dbReference>
<reference evidence="3 4" key="1">
    <citation type="journal article" date="2020" name="Front. Microbiol.">
        <title>Design of Bacterial Strain-Specific qPCR Assays Using NGS Data and Publicly Available Resources and Its Application to Track Biocontrol Strains.</title>
        <authorList>
            <person name="Hernandez I."/>
            <person name="Sant C."/>
            <person name="Martinez R."/>
            <person name="Fernandez C."/>
        </authorList>
    </citation>
    <scope>NUCLEOTIDE SEQUENCE [LARGE SCALE GENOMIC DNA]</scope>
    <source>
        <strain evidence="3 4">B24</strain>
    </source>
</reference>
<dbReference type="Pfam" id="PF13354">
    <property type="entry name" value="Beta-lactamase2"/>
    <property type="match status" value="1"/>
</dbReference>
<sequence length="313" mass="33123">MAGSGSSAISSSTSDSSHTNPLTEGTLMTELPDTGLNEETGGLVTPYSDGIPMVSYALVDRDGTILRQYDAERPYYSASTVKVGVMVAALRELQSGAWRLDEEKEVTHEFASILPEAGRFVMRAEETDEGLGVPGDIVTRARVIERMVTVSANCATNILFEELGAEKVAQVFLDAGVPDTGMDRPYSDAAGLEAGVTNRASALGLARLMASLVRGDLLDPEWTEYAKELLRRRENPRISAVATDIAAKTGGVVDTGSKGGGIDGIAHDFAFVELNGTMYCLGICTRAYTYEQGAAAIQALASALLNDTAIAAR</sequence>
<dbReference type="AlphaFoldDB" id="A0A7D7WFF0"/>
<dbReference type="EMBL" id="CP043732">
    <property type="protein sequence ID" value="QMU97679.1"/>
    <property type="molecule type" value="Genomic_DNA"/>
</dbReference>
<proteinExistence type="predicted"/>
<gene>
    <name evidence="3" type="ORF">FVO59_10960</name>
</gene>
<organism evidence="3 4">
    <name type="scientific">Microbacterium esteraromaticum</name>
    <dbReference type="NCBI Taxonomy" id="57043"/>
    <lineage>
        <taxon>Bacteria</taxon>
        <taxon>Bacillati</taxon>
        <taxon>Actinomycetota</taxon>
        <taxon>Actinomycetes</taxon>
        <taxon>Micrococcales</taxon>
        <taxon>Microbacteriaceae</taxon>
        <taxon>Microbacterium</taxon>
    </lineage>
</organism>
<dbReference type="PANTHER" id="PTHR35333">
    <property type="entry name" value="BETA-LACTAMASE"/>
    <property type="match status" value="1"/>
</dbReference>